<name>A0A508WUJ7_9HYPH</name>
<dbReference type="Proteomes" id="UP000507954">
    <property type="component" value="Unassembled WGS sequence"/>
</dbReference>
<gene>
    <name evidence="1" type="ORF">EMEDMD4_1190030</name>
</gene>
<protein>
    <submittedName>
        <fullName evidence="1">Uncharacterized protein</fullName>
    </submittedName>
</protein>
<proteinExistence type="predicted"/>
<dbReference type="EMBL" id="CABFNB010000023">
    <property type="protein sequence ID" value="VTZ59696.1"/>
    <property type="molecule type" value="Genomic_DNA"/>
</dbReference>
<organism evidence="1">
    <name type="scientific">Sinorhizobium medicae</name>
    <dbReference type="NCBI Taxonomy" id="110321"/>
    <lineage>
        <taxon>Bacteria</taxon>
        <taxon>Pseudomonadati</taxon>
        <taxon>Pseudomonadota</taxon>
        <taxon>Alphaproteobacteria</taxon>
        <taxon>Hyphomicrobiales</taxon>
        <taxon>Rhizobiaceae</taxon>
        <taxon>Sinorhizobium/Ensifer group</taxon>
        <taxon>Sinorhizobium</taxon>
    </lineage>
</organism>
<sequence>MLRAPTHTNASKACSCHGRAIDAGAAELLASAGRTRRDFLLKHHGGVHKCAAEAPKEFSMIESVP</sequence>
<reference evidence="1" key="1">
    <citation type="submission" date="2019-06" db="EMBL/GenBank/DDBJ databases">
        <authorList>
            <person name="Le Quere A."/>
            <person name="Colella S."/>
        </authorList>
    </citation>
    <scope>NUCLEOTIDE SEQUENCE</scope>
    <source>
        <strain evidence="1">EmedicaeMD41</strain>
    </source>
</reference>
<dbReference type="AlphaFoldDB" id="A0A508WUJ7"/>
<evidence type="ECO:0000313" key="1">
    <source>
        <dbReference type="EMBL" id="VTZ59696.1"/>
    </source>
</evidence>
<accession>A0A508WUJ7</accession>